<dbReference type="InterPro" id="IPR014512">
    <property type="entry name" value="O_gly_hydro"/>
</dbReference>
<gene>
    <name evidence="2" type="ORF">ACFQ4C_25800</name>
</gene>
<dbReference type="PIRSF" id="PIRSF021505">
    <property type="entry name" value="O_gly_hdrol"/>
    <property type="match status" value="1"/>
</dbReference>
<dbReference type="InterPro" id="IPR005198">
    <property type="entry name" value="Glyco_hydro_76"/>
</dbReference>
<feature type="signal peptide" evidence="1">
    <location>
        <begin position="1"/>
        <end position="29"/>
    </location>
</feature>
<dbReference type="RefSeq" id="WP_379885178.1">
    <property type="nucleotide sequence ID" value="NZ_JBHTLP010000022.1"/>
</dbReference>
<accession>A0ABW3QLN2</accession>
<dbReference type="EMBL" id="JBHTLP010000022">
    <property type="protein sequence ID" value="MFD1144568.1"/>
    <property type="molecule type" value="Genomic_DNA"/>
</dbReference>
<name>A0ABW3QLN2_9BACT</name>
<dbReference type="Pfam" id="PF03663">
    <property type="entry name" value="Glyco_hydro_76"/>
    <property type="match status" value="1"/>
</dbReference>
<dbReference type="PANTHER" id="PTHR47791">
    <property type="entry name" value="MEIOTICALLY UP-REGULATED GENE 191 PROTEIN"/>
    <property type="match status" value="1"/>
</dbReference>
<proteinExistence type="predicted"/>
<reference evidence="3" key="1">
    <citation type="journal article" date="2019" name="Int. J. Syst. Evol. Microbiol.">
        <title>The Global Catalogue of Microorganisms (GCM) 10K type strain sequencing project: providing services to taxonomists for standard genome sequencing and annotation.</title>
        <authorList>
            <consortium name="The Broad Institute Genomics Platform"/>
            <consortium name="The Broad Institute Genome Sequencing Center for Infectious Disease"/>
            <person name="Wu L."/>
            <person name="Ma J."/>
        </authorList>
    </citation>
    <scope>NUCLEOTIDE SEQUENCE [LARGE SCALE GENOMIC DNA]</scope>
    <source>
        <strain evidence="3">CCUG 55608</strain>
    </source>
</reference>
<dbReference type="GO" id="GO:0016787">
    <property type="term" value="F:hydrolase activity"/>
    <property type="evidence" value="ECO:0007669"/>
    <property type="project" value="UniProtKB-KW"/>
</dbReference>
<dbReference type="SUPFAM" id="SSF48208">
    <property type="entry name" value="Six-hairpin glycosidases"/>
    <property type="match status" value="1"/>
</dbReference>
<comment type="caution">
    <text evidence="2">The sequence shown here is derived from an EMBL/GenBank/DDBJ whole genome shotgun (WGS) entry which is preliminary data.</text>
</comment>
<feature type="chain" id="PRO_5046636438" evidence="1">
    <location>
        <begin position="30"/>
        <end position="405"/>
    </location>
</feature>
<dbReference type="Gene3D" id="1.50.10.20">
    <property type="match status" value="1"/>
</dbReference>
<dbReference type="InterPro" id="IPR053169">
    <property type="entry name" value="MUG_Protein"/>
</dbReference>
<dbReference type="Proteomes" id="UP001597116">
    <property type="component" value="Unassembled WGS sequence"/>
</dbReference>
<dbReference type="InterPro" id="IPR008928">
    <property type="entry name" value="6-hairpin_glycosidase_sf"/>
</dbReference>
<evidence type="ECO:0000256" key="1">
    <source>
        <dbReference type="SAM" id="SignalP"/>
    </source>
</evidence>
<protein>
    <submittedName>
        <fullName evidence="2">Glycoside hydrolase family 76 protein</fullName>
    </submittedName>
</protein>
<evidence type="ECO:0000313" key="3">
    <source>
        <dbReference type="Proteomes" id="UP001597116"/>
    </source>
</evidence>
<keyword evidence="3" id="KW-1185">Reference proteome</keyword>
<sequence length="405" mass="46669">MRILTHLHKKQFARILAFGLLLAFQTAVGQAPKTSAEYLKRARETYTNVWRRYRVPAYNLFSENYPSNRNDTLTYMQGGGVKEKAVSFLWPFSGMFSATNVLLKVPSERRAQLLYLDSLVTGIEAYRDSSRSPVGYQAYPVQFEKSDRYYDDNGLVGIDYMEAYLNTQNPLYLKRAKDVFTFILSGWDDELGGGVTWLEGHRDQKPACSNGMATLTALKLYQGTKDPQYLQWGKKFYNWMHTSLLDSTGVYANDRKATGAVNRVFYTYNSGSMLEAAVLLYQFTGDKQYLKQAEQLAKDTYVHFSKQKHPASSAIQIDLPWFVTVLFRGYEALYRVNGDYQYITKIKQSLDYAWQNSRDQYGLVTHSWTPQPAELAKPKWLLDEACIAELYARLSLLEKERETKK</sequence>
<organism evidence="2 3">
    <name type="scientific">Larkinella insperata</name>
    <dbReference type="NCBI Taxonomy" id="332158"/>
    <lineage>
        <taxon>Bacteria</taxon>
        <taxon>Pseudomonadati</taxon>
        <taxon>Bacteroidota</taxon>
        <taxon>Cytophagia</taxon>
        <taxon>Cytophagales</taxon>
        <taxon>Spirosomataceae</taxon>
        <taxon>Larkinella</taxon>
    </lineage>
</organism>
<dbReference type="PANTHER" id="PTHR47791:SF4">
    <property type="entry name" value="(PUTATIVE SECRETED PROTEIN)-RELATED"/>
    <property type="match status" value="1"/>
</dbReference>
<keyword evidence="2" id="KW-0378">Hydrolase</keyword>
<keyword evidence="1" id="KW-0732">Signal</keyword>
<evidence type="ECO:0000313" key="2">
    <source>
        <dbReference type="EMBL" id="MFD1144568.1"/>
    </source>
</evidence>